<dbReference type="AlphaFoldDB" id="A0A6J4VKK5"/>
<proteinExistence type="predicted"/>
<sequence>EGSGDAARTGSGLAGAGRSDAAGDLATAGGGGGARHRDRGTVRDVAQRGLEAYPHPGARPVGAPSARGAGALPVLRPRAARGGRDLDRGAAPLLGGAAGCPRARAERARTIGRNRKGCGRWV</sequence>
<evidence type="ECO:0000313" key="2">
    <source>
        <dbReference type="EMBL" id="CAA9578551.1"/>
    </source>
</evidence>
<feature type="non-terminal residue" evidence="2">
    <location>
        <position position="122"/>
    </location>
</feature>
<protein>
    <submittedName>
        <fullName evidence="2">Transcriptional regulator, ArsR family</fullName>
    </submittedName>
</protein>
<feature type="non-terminal residue" evidence="2">
    <location>
        <position position="1"/>
    </location>
</feature>
<organism evidence="2">
    <name type="scientific">uncultured Thermomicrobiales bacterium</name>
    <dbReference type="NCBI Taxonomy" id="1645740"/>
    <lineage>
        <taxon>Bacteria</taxon>
        <taxon>Pseudomonadati</taxon>
        <taxon>Thermomicrobiota</taxon>
        <taxon>Thermomicrobia</taxon>
        <taxon>Thermomicrobiales</taxon>
        <taxon>environmental samples</taxon>
    </lineage>
</organism>
<feature type="region of interest" description="Disordered" evidence="1">
    <location>
        <begin position="1"/>
        <end position="104"/>
    </location>
</feature>
<reference evidence="2" key="1">
    <citation type="submission" date="2020-02" db="EMBL/GenBank/DDBJ databases">
        <authorList>
            <person name="Meier V. D."/>
        </authorList>
    </citation>
    <scope>NUCLEOTIDE SEQUENCE</scope>
    <source>
        <strain evidence="2">AVDCRST_MAG18</strain>
    </source>
</reference>
<evidence type="ECO:0000256" key="1">
    <source>
        <dbReference type="SAM" id="MobiDB-lite"/>
    </source>
</evidence>
<gene>
    <name evidence="2" type="ORF">AVDCRST_MAG18-2837</name>
</gene>
<accession>A0A6J4VKK5</accession>
<feature type="compositionally biased region" description="Low complexity" evidence="1">
    <location>
        <begin position="89"/>
        <end position="102"/>
    </location>
</feature>
<name>A0A6J4VKK5_9BACT</name>
<dbReference type="EMBL" id="CADCWN010000215">
    <property type="protein sequence ID" value="CAA9578551.1"/>
    <property type="molecule type" value="Genomic_DNA"/>
</dbReference>